<dbReference type="Pfam" id="PF17667">
    <property type="entry name" value="Pkinase_fungal"/>
    <property type="match status" value="1"/>
</dbReference>
<dbReference type="Proteomes" id="UP000027265">
    <property type="component" value="Unassembled WGS sequence"/>
</dbReference>
<proteinExistence type="predicted"/>
<sequence length="350" mass="37755">MAKADPIDGDVMNNALISENPAKAKEFMPLDPTVSLSGKDTPEGGCGVKGMIQFISMNRLTRPYLEHQCCHDLESYYWVLLFLVLRHSKTNQTPGDLAEIFDSRQGRTYFLGPDGPFDTVVVIDNPPLTQLLVDLGDMVKSRYLGPRMAKLVPANHLNQLTHANLVALSRKALKTNGGPATDAAAIFTPCVPPSKQIAIAAQELLCSLNTQNRASHKPPLATEGQNPPSLTSTAPESNRKFVVEGEEPEGENVPPSANNPSGKSIGQISGLWNAIPPLALRFGSIGPRPPRTFLIHYQITLRRVFFHLDVSVDSEADSNSKQIAAPPSRLGGPSPTVDEAAKFPPVVGDS</sequence>
<evidence type="ECO:0000313" key="3">
    <source>
        <dbReference type="EMBL" id="KDQ51275.1"/>
    </source>
</evidence>
<dbReference type="AlphaFoldDB" id="A0A067PBQ4"/>
<evidence type="ECO:0000313" key="4">
    <source>
        <dbReference type="Proteomes" id="UP000027265"/>
    </source>
</evidence>
<dbReference type="InParanoid" id="A0A067PBQ4"/>
<feature type="region of interest" description="Disordered" evidence="1">
    <location>
        <begin position="214"/>
        <end position="265"/>
    </location>
</feature>
<evidence type="ECO:0000259" key="2">
    <source>
        <dbReference type="Pfam" id="PF17667"/>
    </source>
</evidence>
<feature type="region of interest" description="Disordered" evidence="1">
    <location>
        <begin position="316"/>
        <end position="350"/>
    </location>
</feature>
<gene>
    <name evidence="3" type="ORF">JAAARDRAFT_50860</name>
</gene>
<feature type="compositionally biased region" description="Polar residues" evidence="1">
    <location>
        <begin position="256"/>
        <end position="265"/>
    </location>
</feature>
<dbReference type="EMBL" id="KL197750">
    <property type="protein sequence ID" value="KDQ51275.1"/>
    <property type="molecule type" value="Genomic_DNA"/>
</dbReference>
<feature type="domain" description="Fungal-type protein kinase" evidence="2">
    <location>
        <begin position="12"/>
        <end position="83"/>
    </location>
</feature>
<dbReference type="STRING" id="933084.A0A067PBQ4"/>
<keyword evidence="4" id="KW-1185">Reference proteome</keyword>
<dbReference type="InterPro" id="IPR040976">
    <property type="entry name" value="Pkinase_fungal"/>
</dbReference>
<protein>
    <recommendedName>
        <fullName evidence="2">Fungal-type protein kinase domain-containing protein</fullName>
    </recommendedName>
</protein>
<organism evidence="3 4">
    <name type="scientific">Jaapia argillacea MUCL 33604</name>
    <dbReference type="NCBI Taxonomy" id="933084"/>
    <lineage>
        <taxon>Eukaryota</taxon>
        <taxon>Fungi</taxon>
        <taxon>Dikarya</taxon>
        <taxon>Basidiomycota</taxon>
        <taxon>Agaricomycotina</taxon>
        <taxon>Agaricomycetes</taxon>
        <taxon>Agaricomycetidae</taxon>
        <taxon>Jaapiales</taxon>
        <taxon>Jaapiaceae</taxon>
        <taxon>Jaapia</taxon>
    </lineage>
</organism>
<evidence type="ECO:0000256" key="1">
    <source>
        <dbReference type="SAM" id="MobiDB-lite"/>
    </source>
</evidence>
<accession>A0A067PBQ4</accession>
<name>A0A067PBQ4_9AGAM</name>
<dbReference type="HOGENOM" id="CLU_792416_0_0_1"/>
<dbReference type="OrthoDB" id="3270165at2759"/>
<feature type="compositionally biased region" description="Polar residues" evidence="1">
    <location>
        <begin position="223"/>
        <end position="236"/>
    </location>
</feature>
<reference evidence="4" key="1">
    <citation type="journal article" date="2014" name="Proc. Natl. Acad. Sci. U.S.A.">
        <title>Extensive sampling of basidiomycete genomes demonstrates inadequacy of the white-rot/brown-rot paradigm for wood decay fungi.</title>
        <authorList>
            <person name="Riley R."/>
            <person name="Salamov A.A."/>
            <person name="Brown D.W."/>
            <person name="Nagy L.G."/>
            <person name="Floudas D."/>
            <person name="Held B.W."/>
            <person name="Levasseur A."/>
            <person name="Lombard V."/>
            <person name="Morin E."/>
            <person name="Otillar R."/>
            <person name="Lindquist E.A."/>
            <person name="Sun H."/>
            <person name="LaButti K.M."/>
            <person name="Schmutz J."/>
            <person name="Jabbour D."/>
            <person name="Luo H."/>
            <person name="Baker S.E."/>
            <person name="Pisabarro A.G."/>
            <person name="Walton J.D."/>
            <person name="Blanchette R.A."/>
            <person name="Henrissat B."/>
            <person name="Martin F."/>
            <person name="Cullen D."/>
            <person name="Hibbett D.S."/>
            <person name="Grigoriev I.V."/>
        </authorList>
    </citation>
    <scope>NUCLEOTIDE SEQUENCE [LARGE SCALE GENOMIC DNA]</scope>
    <source>
        <strain evidence="4">MUCL 33604</strain>
    </source>
</reference>